<evidence type="ECO:0000313" key="2">
    <source>
        <dbReference type="Proteomes" id="UP000054018"/>
    </source>
</evidence>
<dbReference type="OrthoDB" id="10680423at2759"/>
<sequence>MAYLRVKPTCRWPITMYSEHFNSVVTELFRPITARMLTLCLASWRDAWRRQNSITQCRTPAYFGTISGVSLQPRDSPRNVGRSGVASHKVTPIGSCPRLHIPPHTESYTKTLYTKIATRRNDDFEKSFVLRFVKSSHLWDPCHCGNYAEMLYASAEGVHRALSPTQPTDVSVPFVPALNVSSTSAVPLNSPLTAT</sequence>
<organism evidence="1 2">
    <name type="scientific">Pisolithus microcarpus 441</name>
    <dbReference type="NCBI Taxonomy" id="765257"/>
    <lineage>
        <taxon>Eukaryota</taxon>
        <taxon>Fungi</taxon>
        <taxon>Dikarya</taxon>
        <taxon>Basidiomycota</taxon>
        <taxon>Agaricomycotina</taxon>
        <taxon>Agaricomycetes</taxon>
        <taxon>Agaricomycetidae</taxon>
        <taxon>Boletales</taxon>
        <taxon>Sclerodermatineae</taxon>
        <taxon>Pisolithaceae</taxon>
        <taxon>Pisolithus</taxon>
    </lineage>
</organism>
<proteinExistence type="predicted"/>
<dbReference type="AlphaFoldDB" id="A0A0C9YWN2"/>
<gene>
    <name evidence="1" type="ORF">PISMIDRAFT_348113</name>
</gene>
<evidence type="ECO:0000313" key="1">
    <source>
        <dbReference type="EMBL" id="KIK14557.1"/>
    </source>
</evidence>
<reference evidence="2" key="2">
    <citation type="submission" date="2015-01" db="EMBL/GenBank/DDBJ databases">
        <title>Evolutionary Origins and Diversification of the Mycorrhizal Mutualists.</title>
        <authorList>
            <consortium name="DOE Joint Genome Institute"/>
            <consortium name="Mycorrhizal Genomics Consortium"/>
            <person name="Kohler A."/>
            <person name="Kuo A."/>
            <person name="Nagy L.G."/>
            <person name="Floudas D."/>
            <person name="Copeland A."/>
            <person name="Barry K.W."/>
            <person name="Cichocki N."/>
            <person name="Veneault-Fourrey C."/>
            <person name="LaButti K."/>
            <person name="Lindquist E.A."/>
            <person name="Lipzen A."/>
            <person name="Lundell T."/>
            <person name="Morin E."/>
            <person name="Murat C."/>
            <person name="Riley R."/>
            <person name="Ohm R."/>
            <person name="Sun H."/>
            <person name="Tunlid A."/>
            <person name="Henrissat B."/>
            <person name="Grigoriev I.V."/>
            <person name="Hibbett D.S."/>
            <person name="Martin F."/>
        </authorList>
    </citation>
    <scope>NUCLEOTIDE SEQUENCE [LARGE SCALE GENOMIC DNA]</scope>
    <source>
        <strain evidence="2">441</strain>
    </source>
</reference>
<dbReference type="Proteomes" id="UP000054018">
    <property type="component" value="Unassembled WGS sequence"/>
</dbReference>
<keyword evidence="2" id="KW-1185">Reference proteome</keyword>
<name>A0A0C9YWN2_9AGAM</name>
<protein>
    <submittedName>
        <fullName evidence="1">Uncharacterized protein</fullName>
    </submittedName>
</protein>
<accession>A0A0C9YWN2</accession>
<dbReference type="EMBL" id="KN833933">
    <property type="protein sequence ID" value="KIK14557.1"/>
    <property type="molecule type" value="Genomic_DNA"/>
</dbReference>
<dbReference type="HOGENOM" id="CLU_1396856_0_0_1"/>
<reference evidence="1 2" key="1">
    <citation type="submission" date="2014-04" db="EMBL/GenBank/DDBJ databases">
        <authorList>
            <consortium name="DOE Joint Genome Institute"/>
            <person name="Kuo A."/>
            <person name="Kohler A."/>
            <person name="Costa M.D."/>
            <person name="Nagy L.G."/>
            <person name="Floudas D."/>
            <person name="Copeland A."/>
            <person name="Barry K.W."/>
            <person name="Cichocki N."/>
            <person name="Veneault-Fourrey C."/>
            <person name="LaButti K."/>
            <person name="Lindquist E.A."/>
            <person name="Lipzen A."/>
            <person name="Lundell T."/>
            <person name="Morin E."/>
            <person name="Murat C."/>
            <person name="Sun H."/>
            <person name="Tunlid A."/>
            <person name="Henrissat B."/>
            <person name="Grigoriev I.V."/>
            <person name="Hibbett D.S."/>
            <person name="Martin F."/>
            <person name="Nordberg H.P."/>
            <person name="Cantor M.N."/>
            <person name="Hua S.X."/>
        </authorList>
    </citation>
    <scope>NUCLEOTIDE SEQUENCE [LARGE SCALE GENOMIC DNA]</scope>
    <source>
        <strain evidence="1 2">441</strain>
    </source>
</reference>